<dbReference type="InterPro" id="IPR003409">
    <property type="entry name" value="MORN"/>
</dbReference>
<evidence type="ECO:0000313" key="3">
    <source>
        <dbReference type="EMBL" id="SVA09291.1"/>
    </source>
</evidence>
<protein>
    <submittedName>
        <fullName evidence="3">Uncharacterized protein</fullName>
    </submittedName>
</protein>
<gene>
    <name evidence="3" type="ORF">METZ01_LOCUS62145</name>
</gene>
<evidence type="ECO:0000256" key="1">
    <source>
        <dbReference type="ARBA" id="ARBA00022737"/>
    </source>
</evidence>
<dbReference type="GO" id="GO:0031514">
    <property type="term" value="C:motile cilium"/>
    <property type="evidence" value="ECO:0007669"/>
    <property type="project" value="TreeGrafter"/>
</dbReference>
<dbReference type="SMART" id="SM00698">
    <property type="entry name" value="MORN"/>
    <property type="match status" value="8"/>
</dbReference>
<accession>A0A381T162</accession>
<proteinExistence type="predicted"/>
<dbReference type="SUPFAM" id="SSF82185">
    <property type="entry name" value="Histone H3 K4-specific methyltransferase SET7/9 N-terminal domain"/>
    <property type="match status" value="2"/>
</dbReference>
<reference evidence="3" key="1">
    <citation type="submission" date="2018-05" db="EMBL/GenBank/DDBJ databases">
        <authorList>
            <person name="Lanie J.A."/>
            <person name="Ng W.-L."/>
            <person name="Kazmierczak K.M."/>
            <person name="Andrzejewski T.M."/>
            <person name="Davidsen T.M."/>
            <person name="Wayne K.J."/>
            <person name="Tettelin H."/>
            <person name="Glass J.I."/>
            <person name="Rusch D."/>
            <person name="Podicherti R."/>
            <person name="Tsui H.-C.T."/>
            <person name="Winkler M.E."/>
        </authorList>
    </citation>
    <scope>NUCLEOTIDE SEQUENCE</scope>
</reference>
<dbReference type="Pfam" id="PF02493">
    <property type="entry name" value="MORN"/>
    <property type="match status" value="8"/>
</dbReference>
<dbReference type="GO" id="GO:0035082">
    <property type="term" value="P:axoneme assembly"/>
    <property type="evidence" value="ECO:0007669"/>
    <property type="project" value="TreeGrafter"/>
</dbReference>
<dbReference type="PANTHER" id="PTHR43215">
    <property type="entry name" value="RADIAL SPOKE HEAD 1 HOMOLOG"/>
    <property type="match status" value="1"/>
</dbReference>
<name>A0A381T162_9ZZZZ</name>
<evidence type="ECO:0000256" key="2">
    <source>
        <dbReference type="SAM" id="MobiDB-lite"/>
    </source>
</evidence>
<dbReference type="Gene3D" id="2.20.110.10">
    <property type="entry name" value="Histone H3 K4-specific methyltransferase SET7/9 N-terminal domain"/>
    <property type="match status" value="4"/>
</dbReference>
<dbReference type="GO" id="GO:0007286">
    <property type="term" value="P:spermatid development"/>
    <property type="evidence" value="ECO:0007669"/>
    <property type="project" value="TreeGrafter"/>
</dbReference>
<feature type="compositionally biased region" description="Basic and acidic residues" evidence="2">
    <location>
        <begin position="37"/>
        <end position="51"/>
    </location>
</feature>
<dbReference type="AlphaFoldDB" id="A0A381T162"/>
<dbReference type="EMBL" id="UINC01003793">
    <property type="protein sequence ID" value="SVA09291.1"/>
    <property type="molecule type" value="Genomic_DNA"/>
</dbReference>
<feature type="region of interest" description="Disordered" evidence="2">
    <location>
        <begin position="32"/>
        <end position="51"/>
    </location>
</feature>
<sequence length="390" mass="44081">VKHLFIILPILLISSCKFGPETGDLYQQKTASGFTKHQSDGERKNGKDWDTKQRKNDGSILEIFENGERILKGGVVYLGFRNGEIGFYSEKWEGLESKDNMDIGKYEGESKNGFSLGIYNSTDGKKKYIGEFKYGKYNGLGAMTYPNGWKYFGMWKNGKREGQGTIFYPNGDKFKGEWNDDKWNGSGTYLYSNGDKYVGAIYGRPNGQGELTTLDKKKYIGFMDRLFSGQGKSTDSNGNIYQGGFSFGWKSGQGTEIFSDGRKYIGEFRLNKPNGAGIETYPDGTKYEGNFIDGKFNGDIKITFPDGTKYEGEGINGEIKGYGKYTFTDGIKFRGKYFRYIGVKSWSGHTYHSDGSEFIGDWKDGKPWNGTFYFKNRNIKGEYINGLEQK</sequence>
<feature type="non-terminal residue" evidence="3">
    <location>
        <position position="1"/>
    </location>
</feature>
<keyword evidence="1" id="KW-0677">Repeat</keyword>
<dbReference type="GO" id="GO:0005634">
    <property type="term" value="C:nucleus"/>
    <property type="evidence" value="ECO:0007669"/>
    <property type="project" value="TreeGrafter"/>
</dbReference>
<dbReference type="PANTHER" id="PTHR43215:SF14">
    <property type="entry name" value="RADIAL SPOKE HEAD 1 HOMOLOG"/>
    <property type="match status" value="1"/>
</dbReference>
<organism evidence="3">
    <name type="scientific">marine metagenome</name>
    <dbReference type="NCBI Taxonomy" id="408172"/>
    <lineage>
        <taxon>unclassified sequences</taxon>
        <taxon>metagenomes</taxon>
        <taxon>ecological metagenomes</taxon>
    </lineage>
</organism>